<keyword evidence="2" id="KW-1185">Reference proteome</keyword>
<organism evidence="1 2">
    <name type="scientific">Pistacia atlantica</name>
    <dbReference type="NCBI Taxonomy" id="434234"/>
    <lineage>
        <taxon>Eukaryota</taxon>
        <taxon>Viridiplantae</taxon>
        <taxon>Streptophyta</taxon>
        <taxon>Embryophyta</taxon>
        <taxon>Tracheophyta</taxon>
        <taxon>Spermatophyta</taxon>
        <taxon>Magnoliopsida</taxon>
        <taxon>eudicotyledons</taxon>
        <taxon>Gunneridae</taxon>
        <taxon>Pentapetalae</taxon>
        <taxon>rosids</taxon>
        <taxon>malvids</taxon>
        <taxon>Sapindales</taxon>
        <taxon>Anacardiaceae</taxon>
        <taxon>Pistacia</taxon>
    </lineage>
</organism>
<dbReference type="Proteomes" id="UP001164250">
    <property type="component" value="Chromosome 8"/>
</dbReference>
<comment type="caution">
    <text evidence="1">The sequence shown here is derived from an EMBL/GenBank/DDBJ whole genome shotgun (WGS) entry which is preliminary data.</text>
</comment>
<evidence type="ECO:0000313" key="1">
    <source>
        <dbReference type="EMBL" id="KAJ0089932.1"/>
    </source>
</evidence>
<sequence length="95" mass="11450">MEVHFKKKKKKHFLLLLLLSTPSRNTSNPFCSNPNPPTELQHKQNKNTDETDYKRQTEVHCKFKTFSTKKNNFKVFVFPFAHNCQKTRRRKIQRD</sequence>
<name>A0ACC1ATE1_9ROSI</name>
<gene>
    <name evidence="1" type="ORF">Patl1_13983</name>
</gene>
<evidence type="ECO:0000313" key="2">
    <source>
        <dbReference type="Proteomes" id="UP001164250"/>
    </source>
</evidence>
<accession>A0ACC1ATE1</accession>
<proteinExistence type="predicted"/>
<dbReference type="EMBL" id="CM047904">
    <property type="protein sequence ID" value="KAJ0089932.1"/>
    <property type="molecule type" value="Genomic_DNA"/>
</dbReference>
<protein>
    <submittedName>
        <fullName evidence="1">Uncharacterized protein</fullName>
    </submittedName>
</protein>
<reference evidence="2" key="1">
    <citation type="journal article" date="2023" name="G3 (Bethesda)">
        <title>Genome assembly and association tests identify interacting loci associated with vigor, precocity, and sex in interspecific pistachio rootstocks.</title>
        <authorList>
            <person name="Palmer W."/>
            <person name="Jacygrad E."/>
            <person name="Sagayaradj S."/>
            <person name="Cavanaugh K."/>
            <person name="Han R."/>
            <person name="Bertier L."/>
            <person name="Beede B."/>
            <person name="Kafkas S."/>
            <person name="Golino D."/>
            <person name="Preece J."/>
            <person name="Michelmore R."/>
        </authorList>
    </citation>
    <scope>NUCLEOTIDE SEQUENCE [LARGE SCALE GENOMIC DNA]</scope>
</reference>